<evidence type="ECO:0000256" key="1">
    <source>
        <dbReference type="SAM" id="Phobius"/>
    </source>
</evidence>
<reference evidence="2 3" key="1">
    <citation type="submission" date="2019-02" db="EMBL/GenBank/DDBJ databases">
        <title>Prokaryotic population dynamics and viral predation in marine succession experiment using metagenomics: the confinement effect.</title>
        <authorList>
            <person name="Haro-Moreno J.M."/>
            <person name="Rodriguez-Valera F."/>
            <person name="Lopez-Perez M."/>
        </authorList>
    </citation>
    <scope>NUCLEOTIDE SEQUENCE [LARGE SCALE GENOMIC DNA]</scope>
    <source>
        <strain evidence="2">MED-G161</strain>
    </source>
</reference>
<evidence type="ECO:0000313" key="3">
    <source>
        <dbReference type="Proteomes" id="UP000315498"/>
    </source>
</evidence>
<protein>
    <submittedName>
        <fullName evidence="2">DUF4345 domain-containing protein</fullName>
    </submittedName>
</protein>
<sequence>MNIFFKGYLLLIGLISIVMGLYGMFAPDFSWYPPFETIERGTLLSNFVRTVSGVFAASGYILIRFIFSSSKVQLGTVLIYLVAFMLVGKFTGFLYDGFLRHDVIAFSMGVVTFIALIRIHRYRKSLLNYDL</sequence>
<evidence type="ECO:0000313" key="2">
    <source>
        <dbReference type="EMBL" id="RZO24536.1"/>
    </source>
</evidence>
<keyword evidence="1" id="KW-0472">Membrane</keyword>
<organism evidence="2 3">
    <name type="scientific">SAR86 cluster bacterium</name>
    <dbReference type="NCBI Taxonomy" id="2030880"/>
    <lineage>
        <taxon>Bacteria</taxon>
        <taxon>Pseudomonadati</taxon>
        <taxon>Pseudomonadota</taxon>
        <taxon>Gammaproteobacteria</taxon>
        <taxon>SAR86 cluster</taxon>
    </lineage>
</organism>
<accession>A0A520MTL9</accession>
<feature type="transmembrane region" description="Helical" evidence="1">
    <location>
        <begin position="74"/>
        <end position="95"/>
    </location>
</feature>
<dbReference type="InterPro" id="IPR025597">
    <property type="entry name" value="DUF4345"/>
</dbReference>
<gene>
    <name evidence="2" type="ORF">EVA94_02495</name>
</gene>
<feature type="transmembrane region" description="Helical" evidence="1">
    <location>
        <begin position="101"/>
        <end position="119"/>
    </location>
</feature>
<keyword evidence="1" id="KW-0812">Transmembrane</keyword>
<dbReference type="Proteomes" id="UP000315498">
    <property type="component" value="Unassembled WGS sequence"/>
</dbReference>
<comment type="caution">
    <text evidence="2">The sequence shown here is derived from an EMBL/GenBank/DDBJ whole genome shotgun (WGS) entry which is preliminary data.</text>
</comment>
<keyword evidence="1" id="KW-1133">Transmembrane helix</keyword>
<dbReference type="EMBL" id="SHBG01000018">
    <property type="protein sequence ID" value="RZO24536.1"/>
    <property type="molecule type" value="Genomic_DNA"/>
</dbReference>
<proteinExistence type="predicted"/>
<feature type="transmembrane region" description="Helical" evidence="1">
    <location>
        <begin position="47"/>
        <end position="67"/>
    </location>
</feature>
<feature type="transmembrane region" description="Helical" evidence="1">
    <location>
        <begin position="7"/>
        <end position="27"/>
    </location>
</feature>
<name>A0A520MTL9_9GAMM</name>
<dbReference type="AlphaFoldDB" id="A0A520MTL9"/>
<dbReference type="Pfam" id="PF14248">
    <property type="entry name" value="DUF4345"/>
    <property type="match status" value="1"/>
</dbReference>